<comment type="caution">
    <text evidence="2">The sequence shown here is derived from an EMBL/GenBank/DDBJ whole genome shotgun (WGS) entry which is preliminary data.</text>
</comment>
<name>A0A5A7NSP4_9MICC</name>
<accession>A0A5A7NSP4</accession>
<dbReference type="PROSITE" id="PS51318">
    <property type="entry name" value="TAT"/>
    <property type="match status" value="1"/>
</dbReference>
<evidence type="ECO:0000256" key="1">
    <source>
        <dbReference type="SAM" id="SignalP"/>
    </source>
</evidence>
<feature type="chain" id="PRO_5023145373" evidence="1">
    <location>
        <begin position="35"/>
        <end position="168"/>
    </location>
</feature>
<evidence type="ECO:0000313" key="3">
    <source>
        <dbReference type="Proteomes" id="UP000325307"/>
    </source>
</evidence>
<reference evidence="2 3" key="1">
    <citation type="submission" date="2019-09" db="EMBL/GenBank/DDBJ databases">
        <title>Arthrobacter zafarii sp. nov., a moderately thermotolerant and halotolerant actinobacterium isolated from Cholistan desert soil of Pakistan.</title>
        <authorList>
            <person name="Amin A."/>
            <person name="Ahmed I."/>
            <person name="Khalid N."/>
            <person name="Schumann P."/>
            <person name="Busse H.J."/>
            <person name="Khan I.U."/>
            <person name="Li S."/>
            <person name="Li W.J."/>
        </authorList>
    </citation>
    <scope>NUCLEOTIDE SEQUENCE [LARGE SCALE GENOMIC DNA]</scope>
    <source>
        <strain evidence="2 3">NCCP-1664</strain>
    </source>
</reference>
<sequence length="168" mass="19647">MKTSPDSSRRRLLASTGAVLGLLATIGVATPAQAAAGSPVVVQAHRDHDNKDRYDWNHKFHDRNYDRSHWNNHRHHHDDDASLRLRIDDDGDYRIRGYDYEDNRVKVWLVNVSRDRVVDRFAVRPNNSGDFRVYGDDLRCNRTYQAVSWSEDDGREYSNKVRFHCDHK</sequence>
<organism evidence="2 3">
    <name type="scientific">Zafaria cholistanensis</name>
    <dbReference type="NCBI Taxonomy" id="1682741"/>
    <lineage>
        <taxon>Bacteria</taxon>
        <taxon>Bacillati</taxon>
        <taxon>Actinomycetota</taxon>
        <taxon>Actinomycetes</taxon>
        <taxon>Micrococcales</taxon>
        <taxon>Micrococcaceae</taxon>
        <taxon>Zafaria</taxon>
    </lineage>
</organism>
<dbReference type="AlphaFoldDB" id="A0A5A7NSP4"/>
<dbReference type="RefSeq" id="WP_149956465.1">
    <property type="nucleotide sequence ID" value="NZ_BKDJ01000005.1"/>
</dbReference>
<keyword evidence="1" id="KW-0732">Signal</keyword>
<keyword evidence="3" id="KW-1185">Reference proteome</keyword>
<dbReference type="Proteomes" id="UP000325307">
    <property type="component" value="Unassembled WGS sequence"/>
</dbReference>
<dbReference type="EMBL" id="BKDJ01000005">
    <property type="protein sequence ID" value="GER22848.1"/>
    <property type="molecule type" value="Genomic_DNA"/>
</dbReference>
<gene>
    <name evidence="2" type="ORF">NCCP1664_13450</name>
</gene>
<dbReference type="OrthoDB" id="4946880at2"/>
<dbReference type="InterPro" id="IPR006311">
    <property type="entry name" value="TAT_signal"/>
</dbReference>
<protein>
    <submittedName>
        <fullName evidence="2">Uncharacterized protein</fullName>
    </submittedName>
</protein>
<proteinExistence type="predicted"/>
<evidence type="ECO:0000313" key="2">
    <source>
        <dbReference type="EMBL" id="GER22848.1"/>
    </source>
</evidence>
<feature type="signal peptide" evidence="1">
    <location>
        <begin position="1"/>
        <end position="34"/>
    </location>
</feature>